<dbReference type="GO" id="GO:0003984">
    <property type="term" value="F:acetolactate synthase activity"/>
    <property type="evidence" value="ECO:0007669"/>
    <property type="project" value="TreeGrafter"/>
</dbReference>
<keyword evidence="2 3" id="KW-0786">Thiamine pyrophosphate</keyword>
<dbReference type="PANTHER" id="PTHR18968">
    <property type="entry name" value="THIAMINE PYROPHOSPHATE ENZYMES"/>
    <property type="match status" value="1"/>
</dbReference>
<dbReference type="InterPro" id="IPR045229">
    <property type="entry name" value="TPP_enz"/>
</dbReference>
<dbReference type="GO" id="GO:0005948">
    <property type="term" value="C:acetolactate synthase complex"/>
    <property type="evidence" value="ECO:0007669"/>
    <property type="project" value="TreeGrafter"/>
</dbReference>
<dbReference type="InterPro" id="IPR011766">
    <property type="entry name" value="TPP_enzyme_TPP-bd"/>
</dbReference>
<sequence>MTNTRSGADILADTLAEFGVRVVTHVPGEGILEILDALASRTPQIRLASFRHEAGMAFAAQAMGQLSGMPGVCLAARAPGALNTCLALHTADTDSAPMILIVGQASTEAAEREAFLGNEFHAAFGALVKWVAQIPDAARIPEFVSRAWHTAICGKPGPVVLILPEDVALQQRAAPSLCAPRRAGTSIDMGDAYAIAEALNRAERPILWVGGTGWSSEGLGDLVKVAERYQVPVVTSYRRRDLMDNGHLHFCGETGIGISAALARRFEAADLVLVLGARMGELNTFGADVFKGFSLLRPPKPACKLIHVHPGQAELNNAYQADIAVCARPEAVLAALAHIADDQGKHDGSCASAPDAMGAARLAWVESTRREREQFVSTGECPGPVDLRVIYARLREALPDDTVVTAGAGAYAMWPQRYFPHRQPNTQLGPKSGAMGYGLAAAIGAALYGGCDRPVAIAGDGCFLMHAEELESAVRLGLRLLVLVANNRSYGAIRASQQRTFGREVGTRLGNVDFVSYATSFGAKAWRVTLTDEFAPALDAALSHDGVSLIELVLPDTLTKPVQP</sequence>
<evidence type="ECO:0000256" key="1">
    <source>
        <dbReference type="ARBA" id="ARBA00007812"/>
    </source>
</evidence>
<protein>
    <submittedName>
        <fullName evidence="7">Putative acetolactate synthase large subunit</fullName>
    </submittedName>
</protein>
<dbReference type="NCBIfam" id="NF006052">
    <property type="entry name" value="PRK08199.1"/>
    <property type="match status" value="1"/>
</dbReference>
<proteinExistence type="inferred from homology"/>
<dbReference type="PANTHER" id="PTHR18968:SF120">
    <property type="entry name" value="ACETOLACTATE SYNTHASE LARGE SUBUNIT"/>
    <property type="match status" value="1"/>
</dbReference>
<dbReference type="GO" id="GO:0009099">
    <property type="term" value="P:L-valine biosynthetic process"/>
    <property type="evidence" value="ECO:0007669"/>
    <property type="project" value="TreeGrafter"/>
</dbReference>
<accession>A0A5E4V130</accession>
<comment type="similarity">
    <text evidence="1 3">Belongs to the TPP enzyme family.</text>
</comment>
<feature type="domain" description="Thiamine pyrophosphate enzyme N-terminal TPP-binding" evidence="6">
    <location>
        <begin position="6"/>
        <end position="115"/>
    </location>
</feature>
<gene>
    <name evidence="7" type="ORF">PCO31111_02392</name>
</gene>
<dbReference type="Proteomes" id="UP000383971">
    <property type="component" value="Unassembled WGS sequence"/>
</dbReference>
<evidence type="ECO:0000313" key="8">
    <source>
        <dbReference type="Proteomes" id="UP000383971"/>
    </source>
</evidence>
<dbReference type="InterPro" id="IPR012001">
    <property type="entry name" value="Thiamin_PyroP_enz_TPP-bd_dom"/>
</dbReference>
<dbReference type="Gene3D" id="3.40.50.970">
    <property type="match status" value="2"/>
</dbReference>
<dbReference type="GO" id="GO:0009097">
    <property type="term" value="P:isoleucine biosynthetic process"/>
    <property type="evidence" value="ECO:0007669"/>
    <property type="project" value="TreeGrafter"/>
</dbReference>
<evidence type="ECO:0000256" key="2">
    <source>
        <dbReference type="ARBA" id="ARBA00023052"/>
    </source>
</evidence>
<dbReference type="Pfam" id="PF00205">
    <property type="entry name" value="TPP_enzyme_M"/>
    <property type="match status" value="1"/>
</dbReference>
<dbReference type="InterPro" id="IPR029035">
    <property type="entry name" value="DHS-like_NAD/FAD-binding_dom"/>
</dbReference>
<dbReference type="SUPFAM" id="SSF52518">
    <property type="entry name" value="Thiamin diphosphate-binding fold (THDP-binding)"/>
    <property type="match status" value="2"/>
</dbReference>
<organism evidence="7 8">
    <name type="scientific">Pandoraea communis</name>
    <dbReference type="NCBI Taxonomy" id="2508297"/>
    <lineage>
        <taxon>Bacteria</taxon>
        <taxon>Pseudomonadati</taxon>
        <taxon>Pseudomonadota</taxon>
        <taxon>Betaproteobacteria</taxon>
        <taxon>Burkholderiales</taxon>
        <taxon>Burkholderiaceae</taxon>
        <taxon>Pandoraea</taxon>
    </lineage>
</organism>
<evidence type="ECO:0000256" key="3">
    <source>
        <dbReference type="RuleBase" id="RU362132"/>
    </source>
</evidence>
<dbReference type="GO" id="GO:0000287">
    <property type="term" value="F:magnesium ion binding"/>
    <property type="evidence" value="ECO:0007669"/>
    <property type="project" value="InterPro"/>
</dbReference>
<dbReference type="RefSeq" id="WP_150585101.1">
    <property type="nucleotide sequence ID" value="NZ_CABPSE010000007.1"/>
</dbReference>
<dbReference type="GO" id="GO:0030976">
    <property type="term" value="F:thiamine pyrophosphate binding"/>
    <property type="evidence" value="ECO:0007669"/>
    <property type="project" value="InterPro"/>
</dbReference>
<dbReference type="Pfam" id="PF02776">
    <property type="entry name" value="TPP_enzyme_N"/>
    <property type="match status" value="1"/>
</dbReference>
<reference evidence="7 8" key="1">
    <citation type="submission" date="2019-08" db="EMBL/GenBank/DDBJ databases">
        <authorList>
            <person name="Peeters C."/>
        </authorList>
    </citation>
    <scope>NUCLEOTIDE SEQUENCE [LARGE SCALE GENOMIC DNA]</scope>
    <source>
        <strain evidence="7 8">LMG 31111</strain>
    </source>
</reference>
<dbReference type="Gene3D" id="3.40.50.1220">
    <property type="entry name" value="TPP-binding domain"/>
    <property type="match status" value="1"/>
</dbReference>
<feature type="domain" description="Thiamine pyrophosphate enzyme TPP-binding" evidence="5">
    <location>
        <begin position="407"/>
        <end position="551"/>
    </location>
</feature>
<dbReference type="CDD" id="cd07035">
    <property type="entry name" value="TPP_PYR_POX_like"/>
    <property type="match status" value="1"/>
</dbReference>
<dbReference type="InterPro" id="IPR029061">
    <property type="entry name" value="THDP-binding"/>
</dbReference>
<evidence type="ECO:0000259" key="4">
    <source>
        <dbReference type="Pfam" id="PF00205"/>
    </source>
</evidence>
<evidence type="ECO:0000259" key="5">
    <source>
        <dbReference type="Pfam" id="PF02775"/>
    </source>
</evidence>
<dbReference type="SUPFAM" id="SSF52467">
    <property type="entry name" value="DHS-like NAD/FAD-binding domain"/>
    <property type="match status" value="1"/>
</dbReference>
<dbReference type="InterPro" id="IPR012000">
    <property type="entry name" value="Thiamin_PyroP_enz_cen_dom"/>
</dbReference>
<keyword evidence="8" id="KW-1185">Reference proteome</keyword>
<feature type="domain" description="Thiamine pyrophosphate enzyme central" evidence="4">
    <location>
        <begin position="194"/>
        <end position="336"/>
    </location>
</feature>
<dbReference type="EMBL" id="CABPSE010000007">
    <property type="protein sequence ID" value="VVE05831.1"/>
    <property type="molecule type" value="Genomic_DNA"/>
</dbReference>
<dbReference type="AlphaFoldDB" id="A0A5E4V130"/>
<name>A0A5E4V130_9BURK</name>
<dbReference type="Pfam" id="PF02775">
    <property type="entry name" value="TPP_enzyme_C"/>
    <property type="match status" value="1"/>
</dbReference>
<dbReference type="GO" id="GO:0050660">
    <property type="term" value="F:flavin adenine dinucleotide binding"/>
    <property type="evidence" value="ECO:0007669"/>
    <property type="project" value="TreeGrafter"/>
</dbReference>
<evidence type="ECO:0000259" key="6">
    <source>
        <dbReference type="Pfam" id="PF02776"/>
    </source>
</evidence>
<evidence type="ECO:0000313" key="7">
    <source>
        <dbReference type="EMBL" id="VVE05831.1"/>
    </source>
</evidence>